<organism evidence="5 6">
    <name type="scientific">Rhipicephalus microplus</name>
    <name type="common">Cattle tick</name>
    <name type="synonym">Boophilus microplus</name>
    <dbReference type="NCBI Taxonomy" id="6941"/>
    <lineage>
        <taxon>Eukaryota</taxon>
        <taxon>Metazoa</taxon>
        <taxon>Ecdysozoa</taxon>
        <taxon>Arthropoda</taxon>
        <taxon>Chelicerata</taxon>
        <taxon>Arachnida</taxon>
        <taxon>Acari</taxon>
        <taxon>Parasitiformes</taxon>
        <taxon>Ixodida</taxon>
        <taxon>Ixodoidea</taxon>
        <taxon>Ixodidae</taxon>
        <taxon>Rhipicephalinae</taxon>
        <taxon>Rhipicephalus</taxon>
        <taxon>Boophilus</taxon>
    </lineage>
</organism>
<keyword evidence="3" id="KW-1003">Cell membrane</keyword>
<comment type="function">
    <text evidence="3">Phosphorylase b kinase catalyzes the phosphorylation of serine in certain substrates, including troponin I.</text>
</comment>
<dbReference type="GO" id="GO:0005516">
    <property type="term" value="F:calmodulin binding"/>
    <property type="evidence" value="ECO:0007669"/>
    <property type="project" value="UniProtKB-KW"/>
</dbReference>
<comment type="pathway">
    <text evidence="3">Glycan biosynthesis; glycogen metabolism.</text>
</comment>
<dbReference type="PANTHER" id="PTHR10749">
    <property type="entry name" value="PHOSPHORYLASE B KINASE REGULATORY SUBUNIT"/>
    <property type="match status" value="1"/>
</dbReference>
<gene>
    <name evidence="5" type="ORF">HPB51_006510</name>
</gene>
<evidence type="ECO:0000313" key="5">
    <source>
        <dbReference type="EMBL" id="KAH8030078.1"/>
    </source>
</evidence>
<dbReference type="GO" id="GO:0005977">
    <property type="term" value="P:glycogen metabolic process"/>
    <property type="evidence" value="ECO:0007669"/>
    <property type="project" value="UniProtKB-KW"/>
</dbReference>
<dbReference type="VEuPathDB" id="VectorBase:LOC119173851"/>
<dbReference type="InterPro" id="IPR008734">
    <property type="entry name" value="PHK_A/B_su"/>
</dbReference>
<feature type="lipid moiety-binding region" description="S-farnesyl cysteine" evidence="2">
    <location>
        <position position="193"/>
    </location>
</feature>
<reference evidence="5" key="1">
    <citation type="journal article" date="2020" name="Cell">
        <title>Large-Scale Comparative Analyses of Tick Genomes Elucidate Their Genetic Diversity and Vector Capacities.</title>
        <authorList>
            <consortium name="Tick Genome and Microbiome Consortium (TIGMIC)"/>
            <person name="Jia N."/>
            <person name="Wang J."/>
            <person name="Shi W."/>
            <person name="Du L."/>
            <person name="Sun Y."/>
            <person name="Zhan W."/>
            <person name="Jiang J.F."/>
            <person name="Wang Q."/>
            <person name="Zhang B."/>
            <person name="Ji P."/>
            <person name="Bell-Sakyi L."/>
            <person name="Cui X.M."/>
            <person name="Yuan T.T."/>
            <person name="Jiang B.G."/>
            <person name="Yang W.F."/>
            <person name="Lam T.T."/>
            <person name="Chang Q.C."/>
            <person name="Ding S.J."/>
            <person name="Wang X.J."/>
            <person name="Zhu J.G."/>
            <person name="Ruan X.D."/>
            <person name="Zhao L."/>
            <person name="Wei J.T."/>
            <person name="Ye R.Z."/>
            <person name="Que T.C."/>
            <person name="Du C.H."/>
            <person name="Zhou Y.H."/>
            <person name="Cheng J.X."/>
            <person name="Dai P.F."/>
            <person name="Guo W.B."/>
            <person name="Han X.H."/>
            <person name="Huang E.J."/>
            <person name="Li L.F."/>
            <person name="Wei W."/>
            <person name="Gao Y.C."/>
            <person name="Liu J.Z."/>
            <person name="Shao H.Z."/>
            <person name="Wang X."/>
            <person name="Wang C.C."/>
            <person name="Yang T.C."/>
            <person name="Huo Q.B."/>
            <person name="Li W."/>
            <person name="Chen H.Y."/>
            <person name="Chen S.E."/>
            <person name="Zhou L.G."/>
            <person name="Ni X.B."/>
            <person name="Tian J.H."/>
            <person name="Sheng Y."/>
            <person name="Liu T."/>
            <person name="Pan Y.S."/>
            <person name="Xia L.Y."/>
            <person name="Li J."/>
            <person name="Zhao F."/>
            <person name="Cao W.C."/>
        </authorList>
    </citation>
    <scope>NUCLEOTIDE SEQUENCE</scope>
    <source>
        <strain evidence="5">Rmic-2018</strain>
    </source>
</reference>
<protein>
    <recommendedName>
        <fullName evidence="3">Phosphorylase b kinase regulatory subunit</fullName>
    </recommendedName>
</protein>
<comment type="caution">
    <text evidence="5">The sequence shown here is derived from an EMBL/GenBank/DDBJ whole genome shotgun (WGS) entry which is preliminary data.</text>
</comment>
<keyword evidence="6" id="KW-1185">Reference proteome</keyword>
<reference evidence="5" key="2">
    <citation type="submission" date="2021-09" db="EMBL/GenBank/DDBJ databases">
        <authorList>
            <person name="Jia N."/>
            <person name="Wang J."/>
            <person name="Shi W."/>
            <person name="Du L."/>
            <person name="Sun Y."/>
            <person name="Zhan W."/>
            <person name="Jiang J."/>
            <person name="Wang Q."/>
            <person name="Zhang B."/>
            <person name="Ji P."/>
            <person name="Sakyi L.B."/>
            <person name="Cui X."/>
            <person name="Yuan T."/>
            <person name="Jiang B."/>
            <person name="Yang W."/>
            <person name="Lam T.T.-Y."/>
            <person name="Chang Q."/>
            <person name="Ding S."/>
            <person name="Wang X."/>
            <person name="Zhu J."/>
            <person name="Ruan X."/>
            <person name="Zhao L."/>
            <person name="Wei J."/>
            <person name="Que T."/>
            <person name="Du C."/>
            <person name="Cheng J."/>
            <person name="Dai P."/>
            <person name="Han X."/>
            <person name="Huang E."/>
            <person name="Gao Y."/>
            <person name="Liu J."/>
            <person name="Shao H."/>
            <person name="Ye R."/>
            <person name="Li L."/>
            <person name="Wei W."/>
            <person name="Wang X."/>
            <person name="Wang C."/>
            <person name="Huo Q."/>
            <person name="Li W."/>
            <person name="Guo W."/>
            <person name="Chen H."/>
            <person name="Chen S."/>
            <person name="Zhou L."/>
            <person name="Zhou L."/>
            <person name="Ni X."/>
            <person name="Tian J."/>
            <person name="Zhou Y."/>
            <person name="Sheng Y."/>
            <person name="Liu T."/>
            <person name="Pan Y."/>
            <person name="Xia L."/>
            <person name="Li J."/>
            <person name="Zhao F."/>
            <person name="Cao W."/>
        </authorList>
    </citation>
    <scope>NUCLEOTIDE SEQUENCE</scope>
    <source>
        <strain evidence="5">Rmic-2018</strain>
        <tissue evidence="5">Larvae</tissue>
    </source>
</reference>
<accession>A0A9J6E6Y0</accession>
<dbReference type="AlphaFoldDB" id="A0A9J6E6Y0"/>
<comment type="subcellular location">
    <subcellularLocation>
        <location evidence="3">Cell membrane</location>
        <topology evidence="3">Lipid-anchor</topology>
        <orientation evidence="3">Cytoplasmic side</orientation>
    </subcellularLocation>
</comment>
<keyword evidence="3" id="KW-0472">Membrane</keyword>
<dbReference type="PANTHER" id="PTHR10749:SF7">
    <property type="entry name" value="PHOSPHORYLASE B KINASE REGULATORY SUBUNIT ALPHA-RELATED"/>
    <property type="match status" value="1"/>
</dbReference>
<sequence length="196" mass="22454">MVEGELEALVDHQLQGQWLRRRRLDGAPNRVPMGFYSRVWAILERCPGVWIRGQCLPWALTREMTPEEFKFALRVEEMFNGIPEPEYRQLLVETLMVLSLVVENDSVDRFREPLDIEGIVRRAHALFIEDQRRCNGDATLCCCVSPPLVPCQVTVGICERFYDSAPSGCYGTMTYIVRALAYALEDVSYLTDCKVS</sequence>
<dbReference type="EMBL" id="JABSTU010000005">
    <property type="protein sequence ID" value="KAH8030078.1"/>
    <property type="molecule type" value="Genomic_DNA"/>
</dbReference>
<evidence type="ECO:0000256" key="1">
    <source>
        <dbReference type="ARBA" id="ARBA00023277"/>
    </source>
</evidence>
<evidence type="ECO:0000256" key="3">
    <source>
        <dbReference type="RuleBase" id="RU364123"/>
    </source>
</evidence>
<keyword evidence="3" id="KW-0112">Calmodulin-binding</keyword>
<dbReference type="Pfam" id="PF19292">
    <property type="entry name" value="KPBB_C"/>
    <property type="match status" value="1"/>
</dbReference>
<evidence type="ECO:0000259" key="4">
    <source>
        <dbReference type="Pfam" id="PF19292"/>
    </source>
</evidence>
<name>A0A9J6E6Y0_RHIMP</name>
<feature type="domain" description="Phosphorylase b kinase regulatory subunit alpha/beta C-terminal" evidence="4">
    <location>
        <begin position="11"/>
        <end position="131"/>
    </location>
</feature>
<keyword evidence="3" id="KW-0321">Glycogen metabolism</keyword>
<dbReference type="Proteomes" id="UP000821866">
    <property type="component" value="Chromosome 3"/>
</dbReference>
<evidence type="ECO:0000313" key="6">
    <source>
        <dbReference type="Proteomes" id="UP000821866"/>
    </source>
</evidence>
<keyword evidence="2 3" id="KW-0636">Prenylation</keyword>
<dbReference type="GO" id="GO:0005964">
    <property type="term" value="C:phosphorylase kinase complex"/>
    <property type="evidence" value="ECO:0007669"/>
    <property type="project" value="TreeGrafter"/>
</dbReference>
<dbReference type="GO" id="GO:0005886">
    <property type="term" value="C:plasma membrane"/>
    <property type="evidence" value="ECO:0007669"/>
    <property type="project" value="UniProtKB-SubCell"/>
</dbReference>
<dbReference type="InterPro" id="IPR045583">
    <property type="entry name" value="KPBA/B_C"/>
</dbReference>
<comment type="PTM">
    <text evidence="2">Although the final Cys may be farnesylated, the terminal tripeptide is probably not removed, and the C-terminus is not methylated.</text>
</comment>
<keyword evidence="1 3" id="KW-0119">Carbohydrate metabolism</keyword>
<comment type="similarity">
    <text evidence="3">Belongs to the phosphorylase b kinase regulatory chain family.</text>
</comment>
<evidence type="ECO:0000256" key="2">
    <source>
        <dbReference type="PIRSR" id="PIRSR608734-50"/>
    </source>
</evidence>
<proteinExistence type="inferred from homology"/>
<keyword evidence="2 3" id="KW-0449">Lipoprotein</keyword>